<dbReference type="RefSeq" id="WP_283832565.1">
    <property type="nucleotide sequence ID" value="NZ_JASJEU010000020.1"/>
</dbReference>
<keyword evidence="3" id="KW-1185">Reference proteome</keyword>
<comment type="caution">
    <text evidence="2">The sequence shown here is derived from an EMBL/GenBank/DDBJ whole genome shotgun (WGS) entry which is preliminary data.</text>
</comment>
<sequence>MAIFRAGLSTWQKVVVIVGLVLLFGGFGALMVGEFGTSVGNAGLANRAAANAGFLAMGLALLGYAIVFLAGNWRVRPRGREAWKQELREGVREFGAALINIVGYGGTVIVALGALSAADSVPVVSVVVILVCVAGFVALRLWRRRHPRAYPRAWGAALFLFMVAFGSVACVAGALEGAKVVADALEGPRTTLCAMTGFEEQRPTGRYRALSTTDLALELTDGEGHTIHLAVKEQDREALRPLAEAGGIAHTTYYPRTGILVAFEPATDAR</sequence>
<feature type="transmembrane region" description="Helical" evidence="1">
    <location>
        <begin position="52"/>
        <end position="73"/>
    </location>
</feature>
<evidence type="ECO:0000313" key="3">
    <source>
        <dbReference type="Proteomes" id="UP001232750"/>
    </source>
</evidence>
<keyword evidence="1" id="KW-0472">Membrane</keyword>
<feature type="transmembrane region" description="Helical" evidence="1">
    <location>
        <begin position="121"/>
        <end position="142"/>
    </location>
</feature>
<feature type="transmembrane region" description="Helical" evidence="1">
    <location>
        <begin position="154"/>
        <end position="175"/>
    </location>
</feature>
<accession>A0ABT7DNU7</accession>
<keyword evidence="1" id="KW-0812">Transmembrane</keyword>
<feature type="transmembrane region" description="Helical" evidence="1">
    <location>
        <begin position="14"/>
        <end position="32"/>
    </location>
</feature>
<feature type="transmembrane region" description="Helical" evidence="1">
    <location>
        <begin position="94"/>
        <end position="115"/>
    </location>
</feature>
<organism evidence="2 3">
    <name type="scientific">Gordonibacter faecis</name>
    <dbReference type="NCBI Taxonomy" id="3047475"/>
    <lineage>
        <taxon>Bacteria</taxon>
        <taxon>Bacillati</taxon>
        <taxon>Actinomycetota</taxon>
        <taxon>Coriobacteriia</taxon>
        <taxon>Eggerthellales</taxon>
        <taxon>Eggerthellaceae</taxon>
        <taxon>Gordonibacter</taxon>
    </lineage>
</organism>
<dbReference type="Proteomes" id="UP001232750">
    <property type="component" value="Unassembled WGS sequence"/>
</dbReference>
<evidence type="ECO:0000313" key="2">
    <source>
        <dbReference type="EMBL" id="MDJ1651220.1"/>
    </source>
</evidence>
<evidence type="ECO:0000256" key="1">
    <source>
        <dbReference type="SAM" id="Phobius"/>
    </source>
</evidence>
<name>A0ABT7DNU7_9ACTN</name>
<gene>
    <name evidence="2" type="ORF">QNJ86_10445</name>
</gene>
<dbReference type="EMBL" id="JASJEU010000020">
    <property type="protein sequence ID" value="MDJ1651220.1"/>
    <property type="molecule type" value="Genomic_DNA"/>
</dbReference>
<proteinExistence type="predicted"/>
<protein>
    <submittedName>
        <fullName evidence="2">Uncharacterized protein</fullName>
    </submittedName>
</protein>
<reference evidence="2 3" key="1">
    <citation type="submission" date="2023-05" db="EMBL/GenBank/DDBJ databases">
        <title>Gordonibacter KGMB12511T sp. nov., isolated from faeces of healthy Korean.</title>
        <authorList>
            <person name="Kim H.S."/>
            <person name="Kim J.-S."/>
            <person name="Suh M.K."/>
            <person name="Eom M.K."/>
            <person name="Do H.E."/>
            <person name="Lee J.-S."/>
        </authorList>
    </citation>
    <scope>NUCLEOTIDE SEQUENCE [LARGE SCALE GENOMIC DNA]</scope>
    <source>
        <strain evidence="2 3">KGMB12511</strain>
    </source>
</reference>
<keyword evidence="1" id="KW-1133">Transmembrane helix</keyword>